<dbReference type="NCBIfam" id="TIGR01780">
    <property type="entry name" value="SSADH"/>
    <property type="match status" value="1"/>
</dbReference>
<dbReference type="EMBL" id="JAJVKT010000008">
    <property type="protein sequence ID" value="MCE7508693.1"/>
    <property type="molecule type" value="Genomic_DNA"/>
</dbReference>
<dbReference type="InterPro" id="IPR016163">
    <property type="entry name" value="Ald_DH_C"/>
</dbReference>
<feature type="active site" evidence="3">
    <location>
        <position position="258"/>
    </location>
</feature>
<evidence type="ECO:0000313" key="6">
    <source>
        <dbReference type="EMBL" id="MCE7508693.1"/>
    </source>
</evidence>
<keyword evidence="7" id="KW-1185">Reference proteome</keyword>
<dbReference type="Gene3D" id="3.40.309.10">
    <property type="entry name" value="Aldehyde Dehydrogenase, Chain A, domain 2"/>
    <property type="match status" value="1"/>
</dbReference>
<evidence type="ECO:0000313" key="7">
    <source>
        <dbReference type="Proteomes" id="UP001107961"/>
    </source>
</evidence>
<dbReference type="PANTHER" id="PTHR43353:SF5">
    <property type="entry name" value="SUCCINATE-SEMIALDEHYDE DEHYDROGENASE, MITOCHONDRIAL"/>
    <property type="match status" value="1"/>
</dbReference>
<dbReference type="FunFam" id="3.40.605.10:FF:000005">
    <property type="entry name" value="Succinate-semialdehyde dehydrogenase I"/>
    <property type="match status" value="1"/>
</dbReference>
<dbReference type="FunFam" id="3.40.309.10:FF:000004">
    <property type="entry name" value="Succinate-semialdehyde dehydrogenase I"/>
    <property type="match status" value="1"/>
</dbReference>
<dbReference type="Pfam" id="PF00171">
    <property type="entry name" value="Aldedh"/>
    <property type="match status" value="1"/>
</dbReference>
<evidence type="ECO:0000259" key="5">
    <source>
        <dbReference type="Pfam" id="PF00171"/>
    </source>
</evidence>
<dbReference type="PROSITE" id="PS00070">
    <property type="entry name" value="ALDEHYDE_DEHYDR_CYS"/>
    <property type="match status" value="1"/>
</dbReference>
<dbReference type="InterPro" id="IPR016160">
    <property type="entry name" value="Ald_DH_CS_CYS"/>
</dbReference>
<comment type="caution">
    <text evidence="6">The sequence shown here is derived from an EMBL/GenBank/DDBJ whole genome shotgun (WGS) entry which is preliminary data.</text>
</comment>
<dbReference type="GO" id="GO:0009450">
    <property type="term" value="P:gamma-aminobutyric acid catabolic process"/>
    <property type="evidence" value="ECO:0007669"/>
    <property type="project" value="InterPro"/>
</dbReference>
<dbReference type="Gene3D" id="3.40.605.10">
    <property type="entry name" value="Aldehyde Dehydrogenase, Chain A, domain 1"/>
    <property type="match status" value="1"/>
</dbReference>
<proteinExistence type="inferred from homology"/>
<dbReference type="InterPro" id="IPR050740">
    <property type="entry name" value="Aldehyde_DH_Superfamily"/>
</dbReference>
<evidence type="ECO:0000256" key="1">
    <source>
        <dbReference type="ARBA" id="ARBA00009986"/>
    </source>
</evidence>
<dbReference type="GeneID" id="94687034"/>
<dbReference type="InterPro" id="IPR016162">
    <property type="entry name" value="Ald_DH_N"/>
</dbReference>
<protein>
    <submittedName>
        <fullName evidence="6">NAD-dependent succinate-semialdehyde dehydrogenase</fullName>
    </submittedName>
</protein>
<comment type="similarity">
    <text evidence="1 4">Belongs to the aldehyde dehydrogenase family.</text>
</comment>
<name>A0A9Q3ZCG6_9GAMM</name>
<dbReference type="SUPFAM" id="SSF53720">
    <property type="entry name" value="ALDH-like"/>
    <property type="match status" value="1"/>
</dbReference>
<dbReference type="InterPro" id="IPR015590">
    <property type="entry name" value="Aldehyde_DH_dom"/>
</dbReference>
<dbReference type="InterPro" id="IPR016161">
    <property type="entry name" value="Ald_DH/histidinol_DH"/>
</dbReference>
<dbReference type="PROSITE" id="PS00687">
    <property type="entry name" value="ALDEHYDE_DEHYDR_GLU"/>
    <property type="match status" value="1"/>
</dbReference>
<dbReference type="Proteomes" id="UP001107961">
    <property type="component" value="Unassembled WGS sequence"/>
</dbReference>
<dbReference type="AlphaFoldDB" id="A0A9Q3ZCG6"/>
<gene>
    <name evidence="6" type="ORF">LZG35_08595</name>
</gene>
<keyword evidence="2 4" id="KW-0560">Oxidoreductase</keyword>
<sequence length="487" mass="52073">MSAELQDSTLLRYQSLIDGVWCDARSGLTFEVRNPASGEVLAQVPDMGAVDARTAVEAAAVAFKDWRRRSARERMLILRRWYQEIVDNADDLALLLTLEQGKPLAEARAEVLSGANFVDWFAAEAMRVMGDILPPADNSRREWATRHPVGVVAAITPWNFPSSMVTRKVAPALAAGCTVVLKPAEDTPLSALALATLAERAGVPAGVFNVVTAAHGAEVGGELTSNPQVRKLSFTGSTAVGKLLMAQCAATVKKVSLELGGNAPFLVFEDADLDEAVRGAIAIKFYNTGQTCICANRIMVHERVYDAFLERLARAVGTLALGEGTREGVTQGPLINPAAFEKVSALVDDAVSSGATVVTGGGGDAGLGGTFYQLTVLGDVTPAMKVFNTEIFGPVAPVYRFSDEEEVIRLANETPYGLAAYAYTRDLGRIFRLNEQLEYGMVGVNTPRFVSETVPFGGVKESGIGREGSVYGIDEFLEIRYLCLAGL</sequence>
<dbReference type="GO" id="GO:0004777">
    <property type="term" value="F:succinate-semialdehyde dehydrogenase (NAD+) activity"/>
    <property type="evidence" value="ECO:0007669"/>
    <property type="project" value="TreeGrafter"/>
</dbReference>
<evidence type="ECO:0000256" key="3">
    <source>
        <dbReference type="PROSITE-ProRule" id="PRU10007"/>
    </source>
</evidence>
<evidence type="ECO:0000256" key="2">
    <source>
        <dbReference type="ARBA" id="ARBA00023002"/>
    </source>
</evidence>
<accession>A0A9Q3ZCG6</accession>
<dbReference type="CDD" id="cd07103">
    <property type="entry name" value="ALDH_F5_SSADH_GabD"/>
    <property type="match status" value="1"/>
</dbReference>
<dbReference type="KEGG" id="axe:P40_12035"/>
<dbReference type="InterPro" id="IPR029510">
    <property type="entry name" value="Ald_DH_CS_GLU"/>
</dbReference>
<reference evidence="6" key="1">
    <citation type="submission" date="2022-01" db="EMBL/GenBank/DDBJ databases">
        <authorList>
            <person name="Karlyshev A.V."/>
            <person name="Jaspars M."/>
        </authorList>
    </citation>
    <scope>NUCLEOTIDE SEQUENCE</scope>
    <source>
        <strain evidence="6">AGSA3-2</strain>
    </source>
</reference>
<dbReference type="InterPro" id="IPR010102">
    <property type="entry name" value="Succ_semiAld_DH"/>
</dbReference>
<dbReference type="PANTHER" id="PTHR43353">
    <property type="entry name" value="SUCCINATE-SEMIALDEHYDE DEHYDROGENASE, MITOCHONDRIAL"/>
    <property type="match status" value="1"/>
</dbReference>
<organism evidence="6 7">
    <name type="scientific">Alloalcanivorax xenomutans</name>
    <dbReference type="NCBI Taxonomy" id="1094342"/>
    <lineage>
        <taxon>Bacteria</taxon>
        <taxon>Pseudomonadati</taxon>
        <taxon>Pseudomonadota</taxon>
        <taxon>Gammaproteobacteria</taxon>
        <taxon>Oceanospirillales</taxon>
        <taxon>Alcanivoracaceae</taxon>
        <taxon>Alloalcanivorax</taxon>
    </lineage>
</organism>
<dbReference type="RefSeq" id="WP_055099943.1">
    <property type="nucleotide sequence ID" value="NZ_CP012331.1"/>
</dbReference>
<evidence type="ECO:0000256" key="4">
    <source>
        <dbReference type="RuleBase" id="RU003345"/>
    </source>
</evidence>
<feature type="domain" description="Aldehyde dehydrogenase" evidence="5">
    <location>
        <begin position="21"/>
        <end position="480"/>
    </location>
</feature>